<gene>
    <name evidence="2" type="ORF">GCM10009554_03280</name>
</gene>
<reference evidence="3" key="1">
    <citation type="journal article" date="2019" name="Int. J. Syst. Evol. Microbiol.">
        <title>The Global Catalogue of Microorganisms (GCM) 10K type strain sequencing project: providing services to taxonomists for standard genome sequencing and annotation.</title>
        <authorList>
            <consortium name="The Broad Institute Genomics Platform"/>
            <consortium name="The Broad Institute Genome Sequencing Center for Infectious Disease"/>
            <person name="Wu L."/>
            <person name="Ma J."/>
        </authorList>
    </citation>
    <scope>NUCLEOTIDE SEQUENCE [LARGE SCALE GENOMIC DNA]</scope>
    <source>
        <strain evidence="3">JCM 10977</strain>
    </source>
</reference>
<keyword evidence="3" id="KW-1185">Reference proteome</keyword>
<dbReference type="Proteomes" id="UP001500542">
    <property type="component" value="Unassembled WGS sequence"/>
</dbReference>
<dbReference type="EMBL" id="BAAAHK010000001">
    <property type="protein sequence ID" value="GAA0924496.1"/>
    <property type="molecule type" value="Genomic_DNA"/>
</dbReference>
<name>A0ABP3ZMG2_9ACTN</name>
<accession>A0ABP3ZMG2</accession>
<dbReference type="Pfam" id="PF01243">
    <property type="entry name" value="PNPOx_N"/>
    <property type="match status" value="1"/>
</dbReference>
<comment type="caution">
    <text evidence="2">The sequence shown here is derived from an EMBL/GenBank/DDBJ whole genome shotgun (WGS) entry which is preliminary data.</text>
</comment>
<feature type="domain" description="Pyridoxamine 5'-phosphate oxidase N-terminal" evidence="1">
    <location>
        <begin position="22"/>
        <end position="92"/>
    </location>
</feature>
<evidence type="ECO:0000313" key="2">
    <source>
        <dbReference type="EMBL" id="GAA0924496.1"/>
    </source>
</evidence>
<dbReference type="SUPFAM" id="SSF50475">
    <property type="entry name" value="FMN-binding split barrel"/>
    <property type="match status" value="1"/>
</dbReference>
<sequence length="169" mass="18496">MNKTEIAEILAKPYSQALLNGSEPARFAYDGLDGDPRVIPIGFWMAGDQLQIATVPKAAKVAALRKNPKVALTIDTGAFPPKVLLLRGTAEVELVQGVPEGYLIAGRKVMADEDQYNGWLEGVKALYDEMIVITVTLTWAKLLDFETTIPKAVEDLIAAKQATRTEQQR</sequence>
<organism evidence="2 3">
    <name type="scientific">Kribbella koreensis</name>
    <dbReference type="NCBI Taxonomy" id="57909"/>
    <lineage>
        <taxon>Bacteria</taxon>
        <taxon>Bacillati</taxon>
        <taxon>Actinomycetota</taxon>
        <taxon>Actinomycetes</taxon>
        <taxon>Propionibacteriales</taxon>
        <taxon>Kribbellaceae</taxon>
        <taxon>Kribbella</taxon>
    </lineage>
</organism>
<dbReference type="Gene3D" id="2.30.110.10">
    <property type="entry name" value="Electron Transport, Fmn-binding Protein, Chain A"/>
    <property type="match status" value="1"/>
</dbReference>
<dbReference type="InterPro" id="IPR012349">
    <property type="entry name" value="Split_barrel_FMN-bd"/>
</dbReference>
<dbReference type="InterPro" id="IPR011576">
    <property type="entry name" value="Pyridox_Oxase_N"/>
</dbReference>
<protein>
    <submittedName>
        <fullName evidence="2">Pyridoxamine 5'-phosphate oxidase family protein</fullName>
    </submittedName>
</protein>
<dbReference type="RefSeq" id="WP_343963976.1">
    <property type="nucleotide sequence ID" value="NZ_BAAAHK010000001.1"/>
</dbReference>
<proteinExistence type="predicted"/>
<evidence type="ECO:0000313" key="3">
    <source>
        <dbReference type="Proteomes" id="UP001500542"/>
    </source>
</evidence>
<evidence type="ECO:0000259" key="1">
    <source>
        <dbReference type="Pfam" id="PF01243"/>
    </source>
</evidence>